<accession>A0A9D4QTJ2</accession>
<name>A0A9D4QTJ2_DREPO</name>
<dbReference type="Proteomes" id="UP000828390">
    <property type="component" value="Unassembled WGS sequence"/>
</dbReference>
<comment type="caution">
    <text evidence="1">The sequence shown here is derived from an EMBL/GenBank/DDBJ whole genome shotgun (WGS) entry which is preliminary data.</text>
</comment>
<evidence type="ECO:0000313" key="2">
    <source>
        <dbReference type="Proteomes" id="UP000828390"/>
    </source>
</evidence>
<proteinExistence type="predicted"/>
<organism evidence="1 2">
    <name type="scientific">Dreissena polymorpha</name>
    <name type="common">Zebra mussel</name>
    <name type="synonym">Mytilus polymorpha</name>
    <dbReference type="NCBI Taxonomy" id="45954"/>
    <lineage>
        <taxon>Eukaryota</taxon>
        <taxon>Metazoa</taxon>
        <taxon>Spiralia</taxon>
        <taxon>Lophotrochozoa</taxon>
        <taxon>Mollusca</taxon>
        <taxon>Bivalvia</taxon>
        <taxon>Autobranchia</taxon>
        <taxon>Heteroconchia</taxon>
        <taxon>Euheterodonta</taxon>
        <taxon>Imparidentia</taxon>
        <taxon>Neoheterodontei</taxon>
        <taxon>Myida</taxon>
        <taxon>Dreissenoidea</taxon>
        <taxon>Dreissenidae</taxon>
        <taxon>Dreissena</taxon>
    </lineage>
</organism>
<dbReference type="EMBL" id="JAIWYP010000004">
    <property type="protein sequence ID" value="KAH3842147.1"/>
    <property type="molecule type" value="Genomic_DNA"/>
</dbReference>
<evidence type="ECO:0000313" key="1">
    <source>
        <dbReference type="EMBL" id="KAH3842147.1"/>
    </source>
</evidence>
<gene>
    <name evidence="1" type="ORF">DPMN_115641</name>
</gene>
<protein>
    <submittedName>
        <fullName evidence="1">Uncharacterized protein</fullName>
    </submittedName>
</protein>
<reference evidence="1" key="2">
    <citation type="submission" date="2020-11" db="EMBL/GenBank/DDBJ databases">
        <authorList>
            <person name="McCartney M.A."/>
            <person name="Auch B."/>
            <person name="Kono T."/>
            <person name="Mallez S."/>
            <person name="Becker A."/>
            <person name="Gohl D.M."/>
            <person name="Silverstein K.A.T."/>
            <person name="Koren S."/>
            <person name="Bechman K.B."/>
            <person name="Herman A."/>
            <person name="Abrahante J.E."/>
            <person name="Garbe J."/>
        </authorList>
    </citation>
    <scope>NUCLEOTIDE SEQUENCE</scope>
    <source>
        <strain evidence="1">Duluth1</strain>
        <tissue evidence="1">Whole animal</tissue>
    </source>
</reference>
<dbReference type="AlphaFoldDB" id="A0A9D4QTJ2"/>
<sequence>MKIGHEIFDLDRGIIGTNLLTKFQEDQTKMWPLECLRTNVDGQTTDHKSSPEQSGIIGTNFLTKIHRDWTRNVPSRVFTRKTAPPTGDHTTILTNFELDRGIIGTNLLTKFHDDRTRNVASSPNKENCSPHWPHVFQRTRTTFELNQDIIKTSILTNFELERDFIGTKLLTKFHEDLIQHLQGFELDQDIIGKKLLTKFHEDRTKKVASRVFTRKTAPPTGRHVFQQTGTTFEINQDIIKTTILKNFELERDFIGTKLLTKFHEDRTRNVASRVFMNKCERTDDGQRPVTKAHLS</sequence>
<keyword evidence="2" id="KW-1185">Reference proteome</keyword>
<reference evidence="1" key="1">
    <citation type="journal article" date="2019" name="bioRxiv">
        <title>The Genome of the Zebra Mussel, Dreissena polymorpha: A Resource for Invasive Species Research.</title>
        <authorList>
            <person name="McCartney M.A."/>
            <person name="Auch B."/>
            <person name="Kono T."/>
            <person name="Mallez S."/>
            <person name="Zhang Y."/>
            <person name="Obille A."/>
            <person name="Becker A."/>
            <person name="Abrahante J.E."/>
            <person name="Garbe J."/>
            <person name="Badalamenti J.P."/>
            <person name="Herman A."/>
            <person name="Mangelson H."/>
            <person name="Liachko I."/>
            <person name="Sullivan S."/>
            <person name="Sone E.D."/>
            <person name="Koren S."/>
            <person name="Silverstein K.A.T."/>
            <person name="Beckman K.B."/>
            <person name="Gohl D.M."/>
        </authorList>
    </citation>
    <scope>NUCLEOTIDE SEQUENCE</scope>
    <source>
        <strain evidence="1">Duluth1</strain>
        <tissue evidence="1">Whole animal</tissue>
    </source>
</reference>